<feature type="chain" id="PRO_5046299410" evidence="1">
    <location>
        <begin position="26"/>
        <end position="88"/>
    </location>
</feature>
<feature type="signal peptide" evidence="1">
    <location>
        <begin position="1"/>
        <end position="25"/>
    </location>
</feature>
<gene>
    <name evidence="2" type="ORF">Tco_0725488</name>
</gene>
<reference evidence="2" key="1">
    <citation type="journal article" date="2022" name="Int. J. Mol. Sci.">
        <title>Draft Genome of Tanacetum Coccineum: Genomic Comparison of Closely Related Tanacetum-Family Plants.</title>
        <authorList>
            <person name="Yamashiro T."/>
            <person name="Shiraishi A."/>
            <person name="Nakayama K."/>
            <person name="Satake H."/>
        </authorList>
    </citation>
    <scope>NUCLEOTIDE SEQUENCE</scope>
</reference>
<organism evidence="2 3">
    <name type="scientific">Tanacetum coccineum</name>
    <dbReference type="NCBI Taxonomy" id="301880"/>
    <lineage>
        <taxon>Eukaryota</taxon>
        <taxon>Viridiplantae</taxon>
        <taxon>Streptophyta</taxon>
        <taxon>Embryophyta</taxon>
        <taxon>Tracheophyta</taxon>
        <taxon>Spermatophyta</taxon>
        <taxon>Magnoliopsida</taxon>
        <taxon>eudicotyledons</taxon>
        <taxon>Gunneridae</taxon>
        <taxon>Pentapetalae</taxon>
        <taxon>asterids</taxon>
        <taxon>campanulids</taxon>
        <taxon>Asterales</taxon>
        <taxon>Asteraceae</taxon>
        <taxon>Asteroideae</taxon>
        <taxon>Anthemideae</taxon>
        <taxon>Anthemidinae</taxon>
        <taxon>Tanacetum</taxon>
    </lineage>
</organism>
<evidence type="ECO:0000256" key="1">
    <source>
        <dbReference type="SAM" id="SignalP"/>
    </source>
</evidence>
<protein>
    <submittedName>
        <fullName evidence="2">Uncharacterized protein</fullName>
    </submittedName>
</protein>
<name>A0ABQ4YF77_9ASTR</name>
<proteinExistence type="predicted"/>
<comment type="caution">
    <text evidence="2">The sequence shown here is derived from an EMBL/GenBank/DDBJ whole genome shotgun (WGS) entry which is preliminary data.</text>
</comment>
<keyword evidence="3" id="KW-1185">Reference proteome</keyword>
<sequence>MTTMVKLLYIAIICLMSLMTKEVLCKVFDACHFALLQEKSLRQRQLDVLHENSEVCGLTILQEPSEHHGQLAVYLGNPLLEFNNQVNH</sequence>
<evidence type="ECO:0000313" key="2">
    <source>
        <dbReference type="EMBL" id="GJS75607.1"/>
    </source>
</evidence>
<evidence type="ECO:0000313" key="3">
    <source>
        <dbReference type="Proteomes" id="UP001151760"/>
    </source>
</evidence>
<keyword evidence="1" id="KW-0732">Signal</keyword>
<dbReference type="EMBL" id="BQNB010010316">
    <property type="protein sequence ID" value="GJS75607.1"/>
    <property type="molecule type" value="Genomic_DNA"/>
</dbReference>
<accession>A0ABQ4YF77</accession>
<reference evidence="2" key="2">
    <citation type="submission" date="2022-01" db="EMBL/GenBank/DDBJ databases">
        <authorList>
            <person name="Yamashiro T."/>
            <person name="Shiraishi A."/>
            <person name="Satake H."/>
            <person name="Nakayama K."/>
        </authorList>
    </citation>
    <scope>NUCLEOTIDE SEQUENCE</scope>
</reference>
<dbReference type="Proteomes" id="UP001151760">
    <property type="component" value="Unassembled WGS sequence"/>
</dbReference>